<reference evidence="1" key="1">
    <citation type="journal article" date="2023" name="PLoS Negl. Trop. Dis.">
        <title>A genome sequence for Biomphalaria pfeifferi, the major vector snail for the human-infecting parasite Schistosoma mansoni.</title>
        <authorList>
            <person name="Bu L."/>
            <person name="Lu L."/>
            <person name="Laidemitt M.R."/>
            <person name="Zhang S.M."/>
            <person name="Mutuku M."/>
            <person name="Mkoji G."/>
            <person name="Steinauer M."/>
            <person name="Loker E.S."/>
        </authorList>
    </citation>
    <scope>NUCLEOTIDE SEQUENCE</scope>
    <source>
        <strain evidence="1">KasaAsao</strain>
    </source>
</reference>
<evidence type="ECO:0000313" key="1">
    <source>
        <dbReference type="EMBL" id="KAK0048146.1"/>
    </source>
</evidence>
<evidence type="ECO:0000313" key="2">
    <source>
        <dbReference type="Proteomes" id="UP001233172"/>
    </source>
</evidence>
<accession>A0AAD8B511</accession>
<dbReference type="AlphaFoldDB" id="A0AAD8B511"/>
<dbReference type="Proteomes" id="UP001233172">
    <property type="component" value="Unassembled WGS sequence"/>
</dbReference>
<name>A0AAD8B511_BIOPF</name>
<proteinExistence type="predicted"/>
<gene>
    <name evidence="1" type="ORF">Bpfe_022406</name>
</gene>
<comment type="caution">
    <text evidence="1">The sequence shown here is derived from an EMBL/GenBank/DDBJ whole genome shotgun (WGS) entry which is preliminary data.</text>
</comment>
<organism evidence="1 2">
    <name type="scientific">Biomphalaria pfeifferi</name>
    <name type="common">Bloodfluke planorb</name>
    <name type="synonym">Freshwater snail</name>
    <dbReference type="NCBI Taxonomy" id="112525"/>
    <lineage>
        <taxon>Eukaryota</taxon>
        <taxon>Metazoa</taxon>
        <taxon>Spiralia</taxon>
        <taxon>Lophotrochozoa</taxon>
        <taxon>Mollusca</taxon>
        <taxon>Gastropoda</taxon>
        <taxon>Heterobranchia</taxon>
        <taxon>Euthyneura</taxon>
        <taxon>Panpulmonata</taxon>
        <taxon>Hygrophila</taxon>
        <taxon>Lymnaeoidea</taxon>
        <taxon>Planorbidae</taxon>
        <taxon>Biomphalaria</taxon>
    </lineage>
</organism>
<reference evidence="1" key="2">
    <citation type="submission" date="2023-04" db="EMBL/GenBank/DDBJ databases">
        <authorList>
            <person name="Bu L."/>
            <person name="Lu L."/>
            <person name="Laidemitt M.R."/>
            <person name="Zhang S.M."/>
            <person name="Mutuku M."/>
            <person name="Mkoji G."/>
            <person name="Steinauer M."/>
            <person name="Loker E.S."/>
        </authorList>
    </citation>
    <scope>NUCLEOTIDE SEQUENCE</scope>
    <source>
        <strain evidence="1">KasaAsao</strain>
        <tissue evidence="1">Whole Snail</tissue>
    </source>
</reference>
<sequence>MAYQMCPRRITGRSVVVYLVTSFDASGEGALISDIARHLAVAYYSPRNQRKHYANIVVQVNDICEELIASRLLHMTGQRLHTSPIINKAHREGSSKKNHIHSGFDLTGLIGRSVILLLLTTVGRENGLTAKDLLKQIKHVLEARIGFFSDKFLVSVIQHEIEPLIGTQTVIKKNRRYFLKKDDDEDHCDSDEPED</sequence>
<keyword evidence="2" id="KW-1185">Reference proteome</keyword>
<protein>
    <submittedName>
        <fullName evidence="1">Uncharacterized protein</fullName>
    </submittedName>
</protein>
<dbReference type="EMBL" id="JASAOG010000141">
    <property type="protein sequence ID" value="KAK0048146.1"/>
    <property type="molecule type" value="Genomic_DNA"/>
</dbReference>